<dbReference type="Pfam" id="PF13466">
    <property type="entry name" value="STAS_2"/>
    <property type="match status" value="1"/>
</dbReference>
<dbReference type="RefSeq" id="WP_101680509.1">
    <property type="nucleotide sequence ID" value="NZ_PJRP01000002.1"/>
</dbReference>
<dbReference type="SUPFAM" id="SSF52091">
    <property type="entry name" value="SpoIIaa-like"/>
    <property type="match status" value="1"/>
</dbReference>
<dbReference type="STRING" id="82633.GCA_000974605_04086"/>
<evidence type="ECO:0000313" key="2">
    <source>
        <dbReference type="EMBL" id="PLQ01137.1"/>
    </source>
</evidence>
<dbReference type="InterPro" id="IPR036513">
    <property type="entry name" value="STAS_dom_sf"/>
</dbReference>
<protein>
    <submittedName>
        <fullName evidence="2">Toluene tolerance protein</fullName>
    </submittedName>
</protein>
<accession>A0A2N5CG31</accession>
<dbReference type="InterPro" id="IPR058548">
    <property type="entry name" value="MlaB-like_STAS"/>
</dbReference>
<dbReference type="EMBL" id="PJRP01000002">
    <property type="protein sequence ID" value="PLQ01137.1"/>
    <property type="molecule type" value="Genomic_DNA"/>
</dbReference>
<dbReference type="Proteomes" id="UP000234341">
    <property type="component" value="Unassembled WGS sequence"/>
</dbReference>
<sequence length="100" mass="10449">MPALGFSLTNRNAAAVLRDGLTRVQQGDLTVDCSALTQVDSSAVAVLLAWQRAAAQRGQSLAVAGASPQLRSLATLYGVEGLLGLATATPTDPEHHHHRH</sequence>
<dbReference type="OrthoDB" id="9156744at2"/>
<proteinExistence type="predicted"/>
<organism evidence="2 3">
    <name type="scientific">Cupriavidus pauculus</name>
    <dbReference type="NCBI Taxonomy" id="82633"/>
    <lineage>
        <taxon>Bacteria</taxon>
        <taxon>Pseudomonadati</taxon>
        <taxon>Pseudomonadota</taxon>
        <taxon>Betaproteobacteria</taxon>
        <taxon>Burkholderiales</taxon>
        <taxon>Burkholderiaceae</taxon>
        <taxon>Cupriavidus</taxon>
    </lineage>
</organism>
<dbReference type="PANTHER" id="PTHR35849:SF2">
    <property type="entry name" value="BLR2341 PROTEIN"/>
    <property type="match status" value="1"/>
</dbReference>
<evidence type="ECO:0000313" key="3">
    <source>
        <dbReference type="Proteomes" id="UP000234341"/>
    </source>
</evidence>
<dbReference type="InterPro" id="IPR052746">
    <property type="entry name" value="MlaB_ABC_Transporter"/>
</dbReference>
<dbReference type="PANTHER" id="PTHR35849">
    <property type="entry name" value="BLR2341 PROTEIN"/>
    <property type="match status" value="1"/>
</dbReference>
<name>A0A2N5CG31_9BURK</name>
<dbReference type="Gene3D" id="3.30.750.24">
    <property type="entry name" value="STAS domain"/>
    <property type="match status" value="1"/>
</dbReference>
<dbReference type="AlphaFoldDB" id="A0A2N5CG31"/>
<dbReference type="InterPro" id="IPR002645">
    <property type="entry name" value="STAS_dom"/>
</dbReference>
<dbReference type="CDD" id="cd07043">
    <property type="entry name" value="STAS_anti-anti-sigma_factors"/>
    <property type="match status" value="1"/>
</dbReference>
<dbReference type="PROSITE" id="PS50801">
    <property type="entry name" value="STAS"/>
    <property type="match status" value="1"/>
</dbReference>
<feature type="domain" description="STAS" evidence="1">
    <location>
        <begin position="13"/>
        <end position="84"/>
    </location>
</feature>
<gene>
    <name evidence="2" type="ORF">CYJ10_05410</name>
</gene>
<reference evidence="2 3" key="1">
    <citation type="submission" date="2017-12" db="EMBL/GenBank/DDBJ databases">
        <title>Genome sequence of the active heterotrophic nitrifier-denitrifier, Cupriavidus pauculus UM1.</title>
        <authorList>
            <person name="Putonti C."/>
            <person name="Castignetti D."/>
        </authorList>
    </citation>
    <scope>NUCLEOTIDE SEQUENCE [LARGE SCALE GENOMIC DNA]</scope>
    <source>
        <strain evidence="2 3">UM1</strain>
    </source>
</reference>
<evidence type="ECO:0000259" key="1">
    <source>
        <dbReference type="PROSITE" id="PS50801"/>
    </source>
</evidence>
<comment type="caution">
    <text evidence="2">The sequence shown here is derived from an EMBL/GenBank/DDBJ whole genome shotgun (WGS) entry which is preliminary data.</text>
</comment>